<dbReference type="PANTHER" id="PTHR30437">
    <property type="entry name" value="TRANSCRIPTION ELONGATION FACTOR GREA"/>
    <property type="match status" value="1"/>
</dbReference>
<evidence type="ECO:0000259" key="1">
    <source>
        <dbReference type="Pfam" id="PF01272"/>
    </source>
</evidence>
<organism evidence="2 3">
    <name type="scientific">Sphingomonas floccifaciens</name>
    <dbReference type="NCBI Taxonomy" id="1844115"/>
    <lineage>
        <taxon>Bacteria</taxon>
        <taxon>Pseudomonadati</taxon>
        <taxon>Pseudomonadota</taxon>
        <taxon>Alphaproteobacteria</taxon>
        <taxon>Sphingomonadales</taxon>
        <taxon>Sphingomonadaceae</taxon>
        <taxon>Sphingomonas</taxon>
    </lineage>
</organism>
<dbReference type="InterPro" id="IPR036953">
    <property type="entry name" value="GreA/GreB_C_sf"/>
</dbReference>
<reference evidence="3" key="1">
    <citation type="journal article" date="2019" name="Int. J. Syst. Evol. Microbiol.">
        <title>The Global Catalogue of Microorganisms (GCM) 10K type strain sequencing project: providing services to taxonomists for standard genome sequencing and annotation.</title>
        <authorList>
            <consortium name="The Broad Institute Genomics Platform"/>
            <consortium name="The Broad Institute Genome Sequencing Center for Infectious Disease"/>
            <person name="Wu L."/>
            <person name="Ma J."/>
        </authorList>
    </citation>
    <scope>NUCLEOTIDE SEQUENCE [LARGE SCALE GENOMIC DNA]</scope>
    <source>
        <strain evidence="3">Q85</strain>
    </source>
</reference>
<dbReference type="GO" id="GO:0003746">
    <property type="term" value="F:translation elongation factor activity"/>
    <property type="evidence" value="ECO:0007669"/>
    <property type="project" value="UniProtKB-KW"/>
</dbReference>
<dbReference type="PANTHER" id="PTHR30437:SF6">
    <property type="entry name" value="TRANSCRIPTION ELONGATION FACTOR GREB"/>
    <property type="match status" value="1"/>
</dbReference>
<name>A0ABW4NCK0_9SPHN</name>
<gene>
    <name evidence="2" type="ORF">ACFSC3_09285</name>
</gene>
<proteinExistence type="predicted"/>
<protein>
    <submittedName>
        <fullName evidence="2">GreA/GreB family elongation factor</fullName>
    </submittedName>
</protein>
<feature type="domain" description="Transcription elongation factor GreA/GreB C-terminal" evidence="1">
    <location>
        <begin position="82"/>
        <end position="143"/>
    </location>
</feature>
<keyword evidence="2" id="KW-0648">Protein biosynthesis</keyword>
<dbReference type="EMBL" id="JBHUFC010000003">
    <property type="protein sequence ID" value="MFD1787766.1"/>
    <property type="molecule type" value="Genomic_DNA"/>
</dbReference>
<comment type="caution">
    <text evidence="2">The sequence shown here is derived from an EMBL/GenBank/DDBJ whole genome shotgun (WGS) entry which is preliminary data.</text>
</comment>
<keyword evidence="3" id="KW-1185">Reference proteome</keyword>
<dbReference type="Pfam" id="PF01272">
    <property type="entry name" value="GreA_GreB"/>
    <property type="match status" value="1"/>
</dbReference>
<dbReference type="Proteomes" id="UP001597283">
    <property type="component" value="Unassembled WGS sequence"/>
</dbReference>
<dbReference type="Gene3D" id="3.10.50.30">
    <property type="entry name" value="Transcription elongation factor, GreA/GreB, C-terminal domain"/>
    <property type="match status" value="1"/>
</dbReference>
<dbReference type="InterPro" id="IPR023459">
    <property type="entry name" value="Tscrpt_elong_fac_GreA/B_fam"/>
</dbReference>
<dbReference type="RefSeq" id="WP_380940130.1">
    <property type="nucleotide sequence ID" value="NZ_JBHUFC010000003.1"/>
</dbReference>
<accession>A0ABW4NCK0</accession>
<keyword evidence="2" id="KW-0251">Elongation factor</keyword>
<evidence type="ECO:0000313" key="3">
    <source>
        <dbReference type="Proteomes" id="UP001597283"/>
    </source>
</evidence>
<dbReference type="SUPFAM" id="SSF54534">
    <property type="entry name" value="FKBP-like"/>
    <property type="match status" value="1"/>
</dbReference>
<sequence length="157" mass="16865">MSVAFRRESDDEHLEPKFEIPIAPGPNLVTARGLRLIQAKLADLDAQIAATTDDDALKALKRNHRYWGTRLSTAEIVDVPDEDEVAIGSRVTFTLDGKRRTIDITGGDEADAAQNRIAFSAPLARTLIGLAPGETADFAGRSDAIEVLETGPAPDAD</sequence>
<dbReference type="InterPro" id="IPR001437">
    <property type="entry name" value="Tscrpt_elong_fac_GreA/B_C"/>
</dbReference>
<evidence type="ECO:0000313" key="2">
    <source>
        <dbReference type="EMBL" id="MFD1787766.1"/>
    </source>
</evidence>